<dbReference type="InterPro" id="IPR036390">
    <property type="entry name" value="WH_DNA-bd_sf"/>
</dbReference>
<dbReference type="PROSITE" id="PS50987">
    <property type="entry name" value="HTH_ARSR_2"/>
    <property type="match status" value="1"/>
</dbReference>
<keyword evidence="3" id="KW-0804">Transcription</keyword>
<dbReference type="PANTHER" id="PTHR43132">
    <property type="entry name" value="ARSENICAL RESISTANCE OPERON REPRESSOR ARSR-RELATED"/>
    <property type="match status" value="1"/>
</dbReference>
<evidence type="ECO:0000259" key="4">
    <source>
        <dbReference type="PROSITE" id="PS50987"/>
    </source>
</evidence>
<keyword evidence="2" id="KW-0238">DNA-binding</keyword>
<accession>A0A4R3JE21</accession>
<comment type="caution">
    <text evidence="5">The sequence shown here is derived from an EMBL/GenBank/DDBJ whole genome shotgun (WGS) entry which is preliminary data.</text>
</comment>
<proteinExistence type="predicted"/>
<reference evidence="5 6" key="1">
    <citation type="submission" date="2019-03" db="EMBL/GenBank/DDBJ databases">
        <title>Genomic Encyclopedia of Type Strains, Phase IV (KMG-IV): sequencing the most valuable type-strain genomes for metagenomic binning, comparative biology and taxonomic classification.</title>
        <authorList>
            <person name="Goeker M."/>
        </authorList>
    </citation>
    <scope>NUCLEOTIDE SEQUENCE [LARGE SCALE GENOMIC DNA]</scope>
    <source>
        <strain evidence="5 6">DSM 101688</strain>
    </source>
</reference>
<evidence type="ECO:0000313" key="5">
    <source>
        <dbReference type="EMBL" id="TCS64298.1"/>
    </source>
</evidence>
<evidence type="ECO:0000256" key="2">
    <source>
        <dbReference type="ARBA" id="ARBA00023125"/>
    </source>
</evidence>
<dbReference type="InterPro" id="IPR036388">
    <property type="entry name" value="WH-like_DNA-bd_sf"/>
</dbReference>
<name>A0A4R3JE21_9PROT</name>
<dbReference type="Pfam" id="PF01022">
    <property type="entry name" value="HTH_5"/>
    <property type="match status" value="1"/>
</dbReference>
<dbReference type="InterPro" id="IPR011991">
    <property type="entry name" value="ArsR-like_HTH"/>
</dbReference>
<dbReference type="GO" id="GO:0003677">
    <property type="term" value="F:DNA binding"/>
    <property type="evidence" value="ECO:0007669"/>
    <property type="project" value="UniProtKB-KW"/>
</dbReference>
<dbReference type="Gene3D" id="1.10.10.10">
    <property type="entry name" value="Winged helix-like DNA-binding domain superfamily/Winged helix DNA-binding domain"/>
    <property type="match status" value="1"/>
</dbReference>
<dbReference type="AlphaFoldDB" id="A0A4R3JE21"/>
<dbReference type="OrthoDB" id="194599at2"/>
<dbReference type="RefSeq" id="WP_132938244.1">
    <property type="nucleotide sequence ID" value="NZ_SLZW01000002.1"/>
</dbReference>
<dbReference type="CDD" id="cd00090">
    <property type="entry name" value="HTH_ARSR"/>
    <property type="match status" value="1"/>
</dbReference>
<gene>
    <name evidence="5" type="ORF">EDD55_102341</name>
</gene>
<dbReference type="InterPro" id="IPR051011">
    <property type="entry name" value="Metal_resp_trans_reg"/>
</dbReference>
<dbReference type="InterPro" id="IPR001845">
    <property type="entry name" value="HTH_ArsR_DNA-bd_dom"/>
</dbReference>
<evidence type="ECO:0000256" key="3">
    <source>
        <dbReference type="ARBA" id="ARBA00023163"/>
    </source>
</evidence>
<evidence type="ECO:0000256" key="1">
    <source>
        <dbReference type="ARBA" id="ARBA00023015"/>
    </source>
</evidence>
<keyword evidence="6" id="KW-1185">Reference proteome</keyword>
<dbReference type="EMBL" id="SLZW01000002">
    <property type="protein sequence ID" value="TCS64298.1"/>
    <property type="molecule type" value="Genomic_DNA"/>
</dbReference>
<dbReference type="PANTHER" id="PTHR43132:SF2">
    <property type="entry name" value="ARSENICAL RESISTANCE OPERON REPRESSOR ARSR-RELATED"/>
    <property type="match status" value="1"/>
</dbReference>
<sequence length="109" mass="12091">MKPALEQTSLDILEVRATAASKLLKAMSNETRLMILCQLVHGEKTVGELDTTVKLSQSALSQHLAVLRENGLVKTRRKSQSIFYSIAGPEPRAIIEALYKIYNNNCATF</sequence>
<keyword evidence="1" id="KW-0805">Transcription regulation</keyword>
<dbReference type="Proteomes" id="UP000295304">
    <property type="component" value="Unassembled WGS sequence"/>
</dbReference>
<organism evidence="5 6">
    <name type="scientific">Varunaivibrio sulfuroxidans</name>
    <dbReference type="NCBI Taxonomy" id="1773489"/>
    <lineage>
        <taxon>Bacteria</taxon>
        <taxon>Pseudomonadati</taxon>
        <taxon>Pseudomonadota</taxon>
        <taxon>Alphaproteobacteria</taxon>
        <taxon>Rhodospirillales</taxon>
        <taxon>Magnetovibrionaceae</taxon>
        <taxon>Varunaivibrio</taxon>
    </lineage>
</organism>
<dbReference type="NCBIfam" id="NF033788">
    <property type="entry name" value="HTH_metalloreg"/>
    <property type="match status" value="1"/>
</dbReference>
<feature type="domain" description="HTH arsR-type" evidence="4">
    <location>
        <begin position="12"/>
        <end position="106"/>
    </location>
</feature>
<dbReference type="GO" id="GO:0003700">
    <property type="term" value="F:DNA-binding transcription factor activity"/>
    <property type="evidence" value="ECO:0007669"/>
    <property type="project" value="InterPro"/>
</dbReference>
<dbReference type="SUPFAM" id="SSF46785">
    <property type="entry name" value="Winged helix' DNA-binding domain"/>
    <property type="match status" value="1"/>
</dbReference>
<evidence type="ECO:0000313" key="6">
    <source>
        <dbReference type="Proteomes" id="UP000295304"/>
    </source>
</evidence>
<protein>
    <submittedName>
        <fullName evidence="5">ArsR family transcriptional regulator</fullName>
    </submittedName>
</protein>
<dbReference type="PRINTS" id="PR00778">
    <property type="entry name" value="HTHARSR"/>
</dbReference>
<dbReference type="SMART" id="SM00418">
    <property type="entry name" value="HTH_ARSR"/>
    <property type="match status" value="1"/>
</dbReference>